<dbReference type="AlphaFoldDB" id="A0A1A8HKJ4"/>
<evidence type="ECO:0000313" key="1">
    <source>
        <dbReference type="EMBL" id="SBQ83180.1"/>
    </source>
</evidence>
<reference evidence="1" key="1">
    <citation type="submission" date="2016-05" db="EMBL/GenBank/DDBJ databases">
        <authorList>
            <person name="Lavstsen T."/>
            <person name="Jespersen J.S."/>
        </authorList>
    </citation>
    <scope>NUCLEOTIDE SEQUENCE</scope>
    <source>
        <tissue evidence="1">Brain</tissue>
    </source>
</reference>
<gene>
    <name evidence="1" type="primary">Nfu_g_1_025293</name>
</gene>
<name>A0A1A8HKJ4_9TELE</name>
<dbReference type="EMBL" id="HAEC01014963">
    <property type="protein sequence ID" value="SBQ83180.1"/>
    <property type="molecule type" value="Transcribed_RNA"/>
</dbReference>
<feature type="non-terminal residue" evidence="1">
    <location>
        <position position="1"/>
    </location>
</feature>
<proteinExistence type="predicted"/>
<organism evidence="1">
    <name type="scientific">Nothobranchius korthausae</name>
    <dbReference type="NCBI Taxonomy" id="1143690"/>
    <lineage>
        <taxon>Eukaryota</taxon>
        <taxon>Metazoa</taxon>
        <taxon>Chordata</taxon>
        <taxon>Craniata</taxon>
        <taxon>Vertebrata</taxon>
        <taxon>Euteleostomi</taxon>
        <taxon>Actinopterygii</taxon>
        <taxon>Neopterygii</taxon>
        <taxon>Teleostei</taxon>
        <taxon>Neoteleostei</taxon>
        <taxon>Acanthomorphata</taxon>
        <taxon>Ovalentaria</taxon>
        <taxon>Atherinomorphae</taxon>
        <taxon>Cyprinodontiformes</taxon>
        <taxon>Nothobranchiidae</taxon>
        <taxon>Nothobranchius</taxon>
    </lineage>
</organism>
<accession>A0A1A8HKJ4</accession>
<protein>
    <submittedName>
        <fullName evidence="1">Uncharacterized protein</fullName>
    </submittedName>
</protein>
<sequence>GAFSYLRWMEDTIQRRKIASAWWYPATRVYLRISSIMVTCSVLL</sequence>
<reference evidence="1" key="2">
    <citation type="submission" date="2016-06" db="EMBL/GenBank/DDBJ databases">
        <title>The genome of a short-lived fish provides insights into sex chromosome evolution and the genetic control of aging.</title>
        <authorList>
            <person name="Reichwald K."/>
            <person name="Felder M."/>
            <person name="Petzold A."/>
            <person name="Koch P."/>
            <person name="Groth M."/>
            <person name="Platzer M."/>
        </authorList>
    </citation>
    <scope>NUCLEOTIDE SEQUENCE</scope>
    <source>
        <tissue evidence="1">Brain</tissue>
    </source>
</reference>